<dbReference type="GeneID" id="98066915"/>
<feature type="domain" description="Penicillin-binding protein transpeptidase" evidence="3">
    <location>
        <begin position="364"/>
        <end position="630"/>
    </location>
</feature>
<dbReference type="SUPFAM" id="SSF56601">
    <property type="entry name" value="beta-lactamase/transpeptidase-like"/>
    <property type="match status" value="1"/>
</dbReference>
<keyword evidence="2" id="KW-0472">Membrane</keyword>
<protein>
    <submittedName>
        <fullName evidence="5">Cell division protein FtsI</fullName>
    </submittedName>
</protein>
<proteinExistence type="inferred from homology"/>
<feature type="transmembrane region" description="Helical" evidence="2">
    <location>
        <begin position="6"/>
        <end position="27"/>
    </location>
</feature>
<dbReference type="AlphaFoldDB" id="A0AAX0WR57"/>
<dbReference type="GO" id="GO:0008658">
    <property type="term" value="F:penicillin binding"/>
    <property type="evidence" value="ECO:0007669"/>
    <property type="project" value="InterPro"/>
</dbReference>
<dbReference type="GO" id="GO:0071555">
    <property type="term" value="P:cell wall organization"/>
    <property type="evidence" value="ECO:0007669"/>
    <property type="project" value="TreeGrafter"/>
</dbReference>
<sequence>MLFLEILLSIHCLLLVSSWMIGGRWLANQPSFKLKLARLLLVSCVVSPLVVHCVSTTQKPERHHYESIDVLQEYVNQPILKAKPSQEAFESESTFSIGNTSYFQLFYIVFCLLILFRGYKVVLALGRLNATLAEATPYRTSGKLVIKVSHRCHIPFSVVLFNKAYIVLPVSLLSSSKNVNIAIAHEGQHHRNGDCLWAYFIEVLRILFFGNPGVSRWSRILSELQEFSCDEVLVGQTKISTHDYGHCLFDVVQTVSQCTLSSNREIACTVGMAFGKNNKDCTFIIRRISMLSAYPVKPSKSLLLGMVFAGFSVLAPICVAYSAVGSLSSSKAREIDTSHLDSKMQSIAEQEIKTAVKQYHAKSGVIAIVDPATGNLIAFAEAGKSKNHNSWKSRIFSPGSTIKPFIAAAAIDSGSSSETKSYDCHSPYFIKGKSFTNYSPNVGDASLEEAIAKSINVCLIKVSLEAGAPVIRKKLTEFGFDMNTWWQANQSDDLQLAMASLGENIPVTIDSLTRSYAILANKGRSFKEGEAPIISATTTRSINHILENVITNGTGALAATPGVRIAGKTGTVAENINFAQGKRLALFAGYAPINAPRYAMVVVIEDGHLSKNGKTLTSGGELAAPVFRNVAMKWSE</sequence>
<keyword evidence="5" id="KW-0132">Cell division</keyword>
<evidence type="ECO:0000313" key="5">
    <source>
        <dbReference type="EMBL" id="PNL60824.1"/>
    </source>
</evidence>
<dbReference type="PANTHER" id="PTHR30627">
    <property type="entry name" value="PEPTIDOGLYCAN D,D-TRANSPEPTIDASE"/>
    <property type="match status" value="1"/>
</dbReference>
<dbReference type="CDD" id="cd07341">
    <property type="entry name" value="M56_BlaR1_MecR1_like"/>
    <property type="match status" value="1"/>
</dbReference>
<feature type="transmembrane region" description="Helical" evidence="2">
    <location>
        <begin position="101"/>
        <end position="119"/>
    </location>
</feature>
<dbReference type="Proteomes" id="UP000192511">
    <property type="component" value="Unassembled WGS sequence"/>
</dbReference>
<evidence type="ECO:0000259" key="3">
    <source>
        <dbReference type="Pfam" id="PF00905"/>
    </source>
</evidence>
<dbReference type="EMBL" id="NBTX02000004">
    <property type="protein sequence ID" value="PNL60824.1"/>
    <property type="molecule type" value="Genomic_DNA"/>
</dbReference>
<evidence type="ECO:0000313" key="6">
    <source>
        <dbReference type="Proteomes" id="UP000192511"/>
    </source>
</evidence>
<dbReference type="Pfam" id="PF05569">
    <property type="entry name" value="Peptidase_M56"/>
    <property type="match status" value="1"/>
</dbReference>
<keyword evidence="6" id="KW-1185">Reference proteome</keyword>
<dbReference type="GO" id="GO:0005886">
    <property type="term" value="C:plasma membrane"/>
    <property type="evidence" value="ECO:0007669"/>
    <property type="project" value="TreeGrafter"/>
</dbReference>
<keyword evidence="2" id="KW-1133">Transmembrane helix</keyword>
<feature type="transmembrane region" description="Helical" evidence="2">
    <location>
        <begin position="302"/>
        <end position="324"/>
    </location>
</feature>
<accession>A0AAX0WR57</accession>
<name>A0AAX0WR57_9GAMM</name>
<dbReference type="RefSeq" id="WP_019233603.1">
    <property type="nucleotide sequence ID" value="NZ_CAAAHR010000046.1"/>
</dbReference>
<comment type="similarity">
    <text evidence="1">Belongs to the peptidase M56 family.</text>
</comment>
<dbReference type="InterPro" id="IPR001460">
    <property type="entry name" value="PCN-bd_Tpept"/>
</dbReference>
<keyword evidence="2" id="KW-0812">Transmembrane</keyword>
<dbReference type="GO" id="GO:0051301">
    <property type="term" value="P:cell division"/>
    <property type="evidence" value="ECO:0007669"/>
    <property type="project" value="UniProtKB-KW"/>
</dbReference>
<organism evidence="5 6">
    <name type="scientific">Legionella anisa</name>
    <dbReference type="NCBI Taxonomy" id="28082"/>
    <lineage>
        <taxon>Bacteria</taxon>
        <taxon>Pseudomonadati</taxon>
        <taxon>Pseudomonadota</taxon>
        <taxon>Gammaproteobacteria</taxon>
        <taxon>Legionellales</taxon>
        <taxon>Legionellaceae</taxon>
        <taxon>Legionella</taxon>
    </lineage>
</organism>
<dbReference type="InterPro" id="IPR050515">
    <property type="entry name" value="Beta-lactam/transpept"/>
</dbReference>
<feature type="domain" description="Peptidase M56" evidence="4">
    <location>
        <begin position="7"/>
        <end position="257"/>
    </location>
</feature>
<keyword evidence="5" id="KW-0131">Cell cycle</keyword>
<evidence type="ECO:0000259" key="4">
    <source>
        <dbReference type="Pfam" id="PF05569"/>
    </source>
</evidence>
<dbReference type="InterPro" id="IPR008756">
    <property type="entry name" value="Peptidase_M56"/>
</dbReference>
<dbReference type="InterPro" id="IPR012338">
    <property type="entry name" value="Beta-lactam/transpept-like"/>
</dbReference>
<evidence type="ECO:0000256" key="1">
    <source>
        <dbReference type="ARBA" id="ARBA00011075"/>
    </source>
</evidence>
<reference evidence="5" key="1">
    <citation type="submission" date="2017-12" db="EMBL/GenBank/DDBJ databases">
        <title>FDA dAtabase for Regulatory Grade micrObial Sequences (FDA-ARGOS): Supporting development and validation of Infectious Disease Dx tests.</title>
        <authorList>
            <person name="Kerrigan L."/>
            <person name="Tallon L.J."/>
            <person name="Sadzewicz L."/>
            <person name="Sengamalay N."/>
            <person name="Ott S."/>
            <person name="Godinez A."/>
            <person name="Nagaraj S."/>
            <person name="Vavikolanu K."/>
            <person name="Vyas G."/>
            <person name="Nadendla S."/>
            <person name="Aluvathingal J."/>
            <person name="Sichtig H."/>
        </authorList>
    </citation>
    <scope>NUCLEOTIDE SEQUENCE [LARGE SCALE GENOMIC DNA]</scope>
    <source>
        <strain evidence="5">FDAARGOS_200</strain>
    </source>
</reference>
<comment type="caution">
    <text evidence="5">The sequence shown here is derived from an EMBL/GenBank/DDBJ whole genome shotgun (WGS) entry which is preliminary data.</text>
</comment>
<gene>
    <name evidence="5" type="ORF">A6J39_006100</name>
</gene>
<evidence type="ECO:0000256" key="2">
    <source>
        <dbReference type="SAM" id="Phobius"/>
    </source>
</evidence>
<dbReference type="Gene3D" id="3.40.710.10">
    <property type="entry name" value="DD-peptidase/beta-lactamase superfamily"/>
    <property type="match status" value="1"/>
</dbReference>
<dbReference type="Pfam" id="PF00905">
    <property type="entry name" value="Transpeptidase"/>
    <property type="match status" value="1"/>
</dbReference>